<evidence type="ECO:0000256" key="7">
    <source>
        <dbReference type="ARBA" id="ARBA00023288"/>
    </source>
</evidence>
<dbReference type="SUPFAM" id="SSF52540">
    <property type="entry name" value="P-loop containing nucleoside triphosphate hydrolases"/>
    <property type="match status" value="1"/>
</dbReference>
<proteinExistence type="inferred from homology"/>
<dbReference type="InterPro" id="IPR005225">
    <property type="entry name" value="Small_GTP-bd"/>
</dbReference>
<dbReference type="GO" id="GO:0005525">
    <property type="term" value="F:GTP binding"/>
    <property type="evidence" value="ECO:0007669"/>
    <property type="project" value="UniProtKB-KW"/>
</dbReference>
<dbReference type="PANTHER" id="PTHR46149">
    <property type="entry name" value="MIP08469P"/>
    <property type="match status" value="1"/>
</dbReference>
<comment type="subcellular location">
    <subcellularLocation>
        <location evidence="1">Cell membrane</location>
        <topology evidence="1">Lipid-anchor</topology>
    </subcellularLocation>
</comment>
<gene>
    <name evidence="10" type="primary">Rasd2</name>
    <name evidence="10" type="ORF">EVAR_48596_1</name>
</gene>
<keyword evidence="7" id="KW-0449">Lipoprotein</keyword>
<dbReference type="SMART" id="SM00175">
    <property type="entry name" value="RAB"/>
    <property type="match status" value="1"/>
</dbReference>
<evidence type="ECO:0000256" key="3">
    <source>
        <dbReference type="ARBA" id="ARBA00022481"/>
    </source>
</evidence>
<keyword evidence="2" id="KW-1003">Cell membrane</keyword>
<dbReference type="SMART" id="SM00173">
    <property type="entry name" value="RAS"/>
    <property type="match status" value="1"/>
</dbReference>
<keyword evidence="8" id="KW-0636">Prenylation</keyword>
<comment type="similarity">
    <text evidence="9">Belongs to the small GTPase superfamily. RasD family.</text>
</comment>
<accession>A0A4C1YYA0</accession>
<dbReference type="GO" id="GO:0005886">
    <property type="term" value="C:plasma membrane"/>
    <property type="evidence" value="ECO:0007669"/>
    <property type="project" value="UniProtKB-SubCell"/>
</dbReference>
<evidence type="ECO:0000256" key="1">
    <source>
        <dbReference type="ARBA" id="ARBA00004193"/>
    </source>
</evidence>
<dbReference type="GO" id="GO:0003924">
    <property type="term" value="F:GTPase activity"/>
    <property type="evidence" value="ECO:0007669"/>
    <property type="project" value="InterPro"/>
</dbReference>
<protein>
    <submittedName>
        <fullName evidence="10">GTP-binding protein Rhes</fullName>
    </submittedName>
</protein>
<reference evidence="10 11" key="1">
    <citation type="journal article" date="2019" name="Commun. Biol.">
        <title>The bagworm genome reveals a unique fibroin gene that provides high tensile strength.</title>
        <authorList>
            <person name="Kono N."/>
            <person name="Nakamura H."/>
            <person name="Ohtoshi R."/>
            <person name="Tomita M."/>
            <person name="Numata K."/>
            <person name="Arakawa K."/>
        </authorList>
    </citation>
    <scope>NUCLEOTIDE SEQUENCE [LARGE SCALE GENOMIC DNA]</scope>
</reference>
<dbReference type="Pfam" id="PF00071">
    <property type="entry name" value="Ras"/>
    <property type="match status" value="1"/>
</dbReference>
<keyword evidence="3" id="KW-0488">Methylation</keyword>
<dbReference type="NCBIfam" id="TIGR00231">
    <property type="entry name" value="small_GTP"/>
    <property type="match status" value="1"/>
</dbReference>
<dbReference type="STRING" id="151549.A0A4C1YYA0"/>
<dbReference type="SMART" id="SM00174">
    <property type="entry name" value="RHO"/>
    <property type="match status" value="1"/>
</dbReference>
<evidence type="ECO:0000313" key="10">
    <source>
        <dbReference type="EMBL" id="GBP80240.1"/>
    </source>
</evidence>
<dbReference type="EMBL" id="BGZK01001452">
    <property type="protein sequence ID" value="GBP80240.1"/>
    <property type="molecule type" value="Genomic_DNA"/>
</dbReference>
<dbReference type="InterPro" id="IPR001806">
    <property type="entry name" value="Small_GTPase"/>
</dbReference>
<dbReference type="OrthoDB" id="265044at2759"/>
<comment type="caution">
    <text evidence="10">The sequence shown here is derived from an EMBL/GenBank/DDBJ whole genome shotgun (WGS) entry which is preliminary data.</text>
</comment>
<dbReference type="InterPro" id="IPR052236">
    <property type="entry name" value="Small_GTPase_RasD"/>
</dbReference>
<dbReference type="PANTHER" id="PTHR46149:SF7">
    <property type="entry name" value="GTP-BINDING PROTEIN DI-RAS2"/>
    <property type="match status" value="1"/>
</dbReference>
<name>A0A4C1YYA0_EUMVA</name>
<evidence type="ECO:0000256" key="5">
    <source>
        <dbReference type="ARBA" id="ARBA00023134"/>
    </source>
</evidence>
<dbReference type="InterPro" id="IPR027417">
    <property type="entry name" value="P-loop_NTPase"/>
</dbReference>
<evidence type="ECO:0000256" key="4">
    <source>
        <dbReference type="ARBA" id="ARBA00022741"/>
    </source>
</evidence>
<dbReference type="PROSITE" id="PS51419">
    <property type="entry name" value="RAB"/>
    <property type="match status" value="1"/>
</dbReference>
<dbReference type="Proteomes" id="UP000299102">
    <property type="component" value="Unassembled WGS sequence"/>
</dbReference>
<keyword evidence="11" id="KW-1185">Reference proteome</keyword>
<dbReference type="Gene3D" id="3.40.50.300">
    <property type="entry name" value="P-loop containing nucleotide triphosphate hydrolases"/>
    <property type="match status" value="1"/>
</dbReference>
<dbReference type="FunFam" id="3.40.50.300:FF:000475">
    <property type="entry name" value="GTP-binding protein Rhes"/>
    <property type="match status" value="1"/>
</dbReference>
<evidence type="ECO:0000256" key="6">
    <source>
        <dbReference type="ARBA" id="ARBA00023136"/>
    </source>
</evidence>
<evidence type="ECO:0000256" key="2">
    <source>
        <dbReference type="ARBA" id="ARBA00022475"/>
    </source>
</evidence>
<dbReference type="PROSITE" id="PS51421">
    <property type="entry name" value="RAS"/>
    <property type="match status" value="1"/>
</dbReference>
<keyword evidence="4" id="KW-0547">Nucleotide-binding</keyword>
<keyword evidence="5" id="KW-0342">GTP-binding</keyword>
<dbReference type="PRINTS" id="PR00449">
    <property type="entry name" value="RASTRNSFRMNG"/>
</dbReference>
<organism evidence="10 11">
    <name type="scientific">Eumeta variegata</name>
    <name type="common">Bagworm moth</name>
    <name type="synonym">Eumeta japonica</name>
    <dbReference type="NCBI Taxonomy" id="151549"/>
    <lineage>
        <taxon>Eukaryota</taxon>
        <taxon>Metazoa</taxon>
        <taxon>Ecdysozoa</taxon>
        <taxon>Arthropoda</taxon>
        <taxon>Hexapoda</taxon>
        <taxon>Insecta</taxon>
        <taxon>Pterygota</taxon>
        <taxon>Neoptera</taxon>
        <taxon>Endopterygota</taxon>
        <taxon>Lepidoptera</taxon>
        <taxon>Glossata</taxon>
        <taxon>Ditrysia</taxon>
        <taxon>Tineoidea</taxon>
        <taxon>Psychidae</taxon>
        <taxon>Oiketicinae</taxon>
        <taxon>Eumeta</taxon>
    </lineage>
</organism>
<evidence type="ECO:0000313" key="11">
    <source>
        <dbReference type="Proteomes" id="UP000299102"/>
    </source>
</evidence>
<keyword evidence="6" id="KW-0472">Membrane</keyword>
<evidence type="ECO:0000256" key="9">
    <source>
        <dbReference type="ARBA" id="ARBA00038061"/>
    </source>
</evidence>
<evidence type="ECO:0000256" key="8">
    <source>
        <dbReference type="ARBA" id="ARBA00023289"/>
    </source>
</evidence>
<dbReference type="AlphaFoldDB" id="A0A4C1YYA0"/>
<sequence>MSALLAQHPKNIAIKVRLSSTVIRSSCSSRAELRYTLARYTFMTMTANILNRIKTVNNACDVAARRGEFLGDEGRPPRLCGGARARRYCGPTLRTERTEDTVSSSGNLASNAVRHKVVVLGAAKVGKSSIISQFLYGTFSPKYKRTVEEMHHGDFNVNGVRLTLDILDTSGAYEFPAMRALCMSSADAFVLVYDITDPNSFTEVRSLRDQIHEIKESTAVPIVVVGNKVDLAETGARQSVAIIVAAFAVVFRPVNEISAHPFPSPFPSLDTLFPSKRPATSIELRVSMGGALWGAEMRSVPKMMKRIREMTDASPIFTEASGLIRPRDLSEHSPAFVPLGARFPPPSFPSALRTSTYEKRNFV</sequence>